<dbReference type="Pfam" id="PF00847">
    <property type="entry name" value="AP2"/>
    <property type="match status" value="1"/>
</dbReference>
<dbReference type="SMART" id="SM00380">
    <property type="entry name" value="AP2"/>
    <property type="match status" value="1"/>
</dbReference>
<dbReference type="PANTHER" id="PTHR31190">
    <property type="entry name" value="DNA-BINDING DOMAIN"/>
    <property type="match status" value="1"/>
</dbReference>
<evidence type="ECO:0000256" key="1">
    <source>
        <dbReference type="ARBA" id="ARBA00004123"/>
    </source>
</evidence>
<evidence type="ECO:0000313" key="9">
    <source>
        <dbReference type="Proteomes" id="UP000256970"/>
    </source>
</evidence>
<dbReference type="InterPro" id="IPR044808">
    <property type="entry name" value="ERF_plant"/>
</dbReference>
<name>A0A383VEG9_TETOB</name>
<feature type="domain" description="AP2/ERF" evidence="7">
    <location>
        <begin position="364"/>
        <end position="421"/>
    </location>
</feature>
<evidence type="ECO:0000256" key="2">
    <source>
        <dbReference type="ARBA" id="ARBA00023015"/>
    </source>
</evidence>
<evidence type="ECO:0000256" key="4">
    <source>
        <dbReference type="ARBA" id="ARBA00023163"/>
    </source>
</evidence>
<dbReference type="InterPro" id="IPR036955">
    <property type="entry name" value="AP2/ERF_dom_sf"/>
</dbReference>
<dbReference type="Gene3D" id="3.30.730.10">
    <property type="entry name" value="AP2/ERF domain"/>
    <property type="match status" value="1"/>
</dbReference>
<dbReference type="GO" id="GO:0003700">
    <property type="term" value="F:DNA-binding transcription factor activity"/>
    <property type="evidence" value="ECO:0007669"/>
    <property type="project" value="InterPro"/>
</dbReference>
<proteinExistence type="predicted"/>
<dbReference type="PRINTS" id="PR00367">
    <property type="entry name" value="ETHRSPELEMNT"/>
</dbReference>
<keyword evidence="9" id="KW-1185">Reference proteome</keyword>
<dbReference type="InterPro" id="IPR016177">
    <property type="entry name" value="DNA-bd_dom_sf"/>
</dbReference>
<feature type="compositionally biased region" description="Low complexity" evidence="6">
    <location>
        <begin position="200"/>
        <end position="212"/>
    </location>
</feature>
<comment type="subcellular location">
    <subcellularLocation>
        <location evidence="1">Nucleus</location>
    </subcellularLocation>
</comment>
<dbReference type="AlphaFoldDB" id="A0A383VEG9"/>
<feature type="region of interest" description="Disordered" evidence="6">
    <location>
        <begin position="116"/>
        <end position="169"/>
    </location>
</feature>
<feature type="compositionally biased region" description="Polar residues" evidence="6">
    <location>
        <begin position="269"/>
        <end position="292"/>
    </location>
</feature>
<dbReference type="CDD" id="cd00018">
    <property type="entry name" value="AP2"/>
    <property type="match status" value="1"/>
</dbReference>
<dbReference type="Proteomes" id="UP000256970">
    <property type="component" value="Unassembled WGS sequence"/>
</dbReference>
<keyword evidence="5" id="KW-0539">Nucleus</keyword>
<feature type="compositionally biased region" description="Basic and acidic residues" evidence="6">
    <location>
        <begin position="215"/>
        <end position="224"/>
    </location>
</feature>
<feature type="region of interest" description="Disordered" evidence="6">
    <location>
        <begin position="200"/>
        <end position="292"/>
    </location>
</feature>
<feature type="region of interest" description="Disordered" evidence="6">
    <location>
        <begin position="521"/>
        <end position="544"/>
    </location>
</feature>
<evidence type="ECO:0000256" key="6">
    <source>
        <dbReference type="SAM" id="MobiDB-lite"/>
    </source>
</evidence>
<keyword evidence="3" id="KW-0238">DNA-binding</keyword>
<evidence type="ECO:0000313" key="8">
    <source>
        <dbReference type="EMBL" id="SZX63179.1"/>
    </source>
</evidence>
<organism evidence="8 9">
    <name type="scientific">Tetradesmus obliquus</name>
    <name type="common">Green alga</name>
    <name type="synonym">Acutodesmus obliquus</name>
    <dbReference type="NCBI Taxonomy" id="3088"/>
    <lineage>
        <taxon>Eukaryota</taxon>
        <taxon>Viridiplantae</taxon>
        <taxon>Chlorophyta</taxon>
        <taxon>core chlorophytes</taxon>
        <taxon>Chlorophyceae</taxon>
        <taxon>CS clade</taxon>
        <taxon>Sphaeropleales</taxon>
        <taxon>Scenedesmaceae</taxon>
        <taxon>Tetradesmus</taxon>
    </lineage>
</organism>
<keyword evidence="4" id="KW-0804">Transcription</keyword>
<dbReference type="EMBL" id="FNXT01000286">
    <property type="protein sequence ID" value="SZX63179.1"/>
    <property type="molecule type" value="Genomic_DNA"/>
</dbReference>
<sequence length="562" mass="56414">MSEPLKLDLSGGKTIYALTQVPAAFCIGGQTLIGYPGLSIPMLPHLTGAQQASYLSSSAPQLSFMSAAGLMPAGVGPNGMATGVPIGYPAAAMPAGQVMAQVPHIAASTAGQAAVVDQKQPQQPAAAASSAASPRATPESPVTVTGGAAGASTGSASPAGPSPAVSPEHPVAVAARQALAAAAPAGADCLQEQLPAVVTAEPQQQQQPAAAAGLHEPEDMKQDPAEAAAAAMPPQHPGSAAHYQQHQHEQHGAASSHSAVTGMAMPPSGQHQRSLASLGTSPGDSLCGSLQTGSWPGPAAHAMMLAGSPAGSHLLGSSPSATKSSSMRRSKLSSSHGASSLSDRLKLGPGAVPGAHGAKNGAVKYRGVRQRPWGKFAAEIRDPRCGSRLWLGTFDTAEEAARAYDKAALEIRGDKAVTNFPASHYAGEDDLAAYGSRDIAAGHAGSVGNGAHNGGYASPLYGTSPAFSSVAAHQHYGSYGGMQFGVAGSSAPSGRTLNMTTRYGGRREASEETDMLLQDGEHEHGVGGAGGMEDDESGSPPMDVDDELAEMADALLLLHESG</sequence>
<dbReference type="PANTHER" id="PTHR31190:SF374">
    <property type="entry name" value="AP2_ERF DOMAIN-CONTAINING PROTEIN"/>
    <property type="match status" value="1"/>
</dbReference>
<feature type="compositionally biased region" description="Acidic residues" evidence="6">
    <location>
        <begin position="532"/>
        <end position="544"/>
    </location>
</feature>
<dbReference type="FunFam" id="3.30.730.10:FF:000001">
    <property type="entry name" value="Ethylene-responsive transcription factor 2"/>
    <property type="match status" value="1"/>
</dbReference>
<evidence type="ECO:0000256" key="3">
    <source>
        <dbReference type="ARBA" id="ARBA00023125"/>
    </source>
</evidence>
<evidence type="ECO:0000259" key="7">
    <source>
        <dbReference type="PROSITE" id="PS51032"/>
    </source>
</evidence>
<dbReference type="SUPFAM" id="SSF54171">
    <property type="entry name" value="DNA-binding domain"/>
    <property type="match status" value="1"/>
</dbReference>
<protein>
    <recommendedName>
        <fullName evidence="7">AP2/ERF domain-containing protein</fullName>
    </recommendedName>
</protein>
<gene>
    <name evidence="8" type="ORF">BQ4739_LOCUS3736</name>
</gene>
<dbReference type="InterPro" id="IPR001471">
    <property type="entry name" value="AP2/ERF_dom"/>
</dbReference>
<dbReference type="GO" id="GO:0003677">
    <property type="term" value="F:DNA binding"/>
    <property type="evidence" value="ECO:0007669"/>
    <property type="project" value="UniProtKB-KW"/>
</dbReference>
<dbReference type="GO" id="GO:0009873">
    <property type="term" value="P:ethylene-activated signaling pathway"/>
    <property type="evidence" value="ECO:0007669"/>
    <property type="project" value="InterPro"/>
</dbReference>
<feature type="region of interest" description="Disordered" evidence="6">
    <location>
        <begin position="311"/>
        <end position="359"/>
    </location>
</feature>
<evidence type="ECO:0000256" key="5">
    <source>
        <dbReference type="ARBA" id="ARBA00023242"/>
    </source>
</evidence>
<dbReference type="STRING" id="3088.A0A383VEG9"/>
<feature type="compositionally biased region" description="Low complexity" evidence="6">
    <location>
        <begin position="332"/>
        <end position="342"/>
    </location>
</feature>
<keyword evidence="2" id="KW-0805">Transcription regulation</keyword>
<dbReference type="GO" id="GO:0005634">
    <property type="term" value="C:nucleus"/>
    <property type="evidence" value="ECO:0007669"/>
    <property type="project" value="UniProtKB-SubCell"/>
</dbReference>
<reference evidence="8 9" key="1">
    <citation type="submission" date="2016-10" db="EMBL/GenBank/DDBJ databases">
        <authorList>
            <person name="Cai Z."/>
        </authorList>
    </citation>
    <scope>NUCLEOTIDE SEQUENCE [LARGE SCALE GENOMIC DNA]</scope>
</reference>
<accession>A0A383VEG9</accession>
<dbReference type="PROSITE" id="PS51032">
    <property type="entry name" value="AP2_ERF"/>
    <property type="match status" value="1"/>
</dbReference>